<sequence>MKKIGLTIYALNVFHTGKYHFEKKHGHLTFIDMISAFSKQNAKQFDIDNHAENIFKVNSFEVECVKDEDGHIIFNAFTGVVKTGEYGTEAELIHTKTRKLTHKKTVEEAEVIPFAFYLALSPIRPERGILIFQTEGRSSMKSAFEHRMKKFVRHTYEGWNFSLETLMPKEYVEHYLVDGVLKELRMIKYGISQDISERNGIRGNDEAVYEERIIHNPLGFLEKGADKIREVLRGQRSLCEVVSVSDFDYDCLKFKFRLGKTEKTIDIGNLDALVVTEDITDQVGVKTGHPDVDILKSEMRETAKEYMRSMGLA</sequence>
<protein>
    <submittedName>
        <fullName evidence="1">Uncharacterized protein</fullName>
    </submittedName>
</protein>
<organism evidence="1 2">
    <name type="scientific">Clostridium segne</name>
    <dbReference type="NCBI Taxonomy" id="2763038"/>
    <lineage>
        <taxon>Bacteria</taxon>
        <taxon>Bacillati</taxon>
        <taxon>Bacillota</taxon>
        <taxon>Clostridia</taxon>
        <taxon>Eubacteriales</taxon>
        <taxon>Clostridiaceae</taxon>
        <taxon>Clostridium</taxon>
    </lineage>
</organism>
<gene>
    <name evidence="1" type="ORF">H8S19_03140</name>
</gene>
<dbReference type="EMBL" id="JACOOW010000004">
    <property type="protein sequence ID" value="MBC5656075.1"/>
    <property type="molecule type" value="Genomic_DNA"/>
</dbReference>
<evidence type="ECO:0000313" key="2">
    <source>
        <dbReference type="Proteomes" id="UP000653904"/>
    </source>
</evidence>
<reference evidence="1 2" key="1">
    <citation type="submission" date="2020-08" db="EMBL/GenBank/DDBJ databases">
        <title>Genome public.</title>
        <authorList>
            <person name="Liu C."/>
            <person name="Sun Q."/>
        </authorList>
    </citation>
    <scope>NUCLEOTIDE SEQUENCE [LARGE SCALE GENOMIC DNA]</scope>
    <source>
        <strain evidence="1 2">BX14</strain>
    </source>
</reference>
<accession>A0AAW3X206</accession>
<evidence type="ECO:0000313" key="1">
    <source>
        <dbReference type="EMBL" id="MBC5656075.1"/>
    </source>
</evidence>
<proteinExistence type="predicted"/>
<dbReference type="RefSeq" id="WP_118651549.1">
    <property type="nucleotide sequence ID" value="NZ_JACOOW010000004.1"/>
</dbReference>
<comment type="caution">
    <text evidence="1">The sequence shown here is derived from an EMBL/GenBank/DDBJ whole genome shotgun (WGS) entry which is preliminary data.</text>
</comment>
<name>A0AAW3X206_9CLOT</name>
<dbReference type="AlphaFoldDB" id="A0AAW3X206"/>
<dbReference type="Proteomes" id="UP000653904">
    <property type="component" value="Unassembled WGS sequence"/>
</dbReference>
<keyword evidence="2" id="KW-1185">Reference proteome</keyword>